<evidence type="ECO:0000313" key="4">
    <source>
        <dbReference type="Proteomes" id="UP000060699"/>
    </source>
</evidence>
<dbReference type="KEGG" id="rdp:RD2015_3666"/>
<dbReference type="InterPro" id="IPR045857">
    <property type="entry name" value="O16G_dom_2"/>
</dbReference>
<dbReference type="OrthoDB" id="9761577at2"/>
<dbReference type="CDD" id="cd11338">
    <property type="entry name" value="AmyAc_CMD"/>
    <property type="match status" value="1"/>
</dbReference>
<dbReference type="Pfam" id="PF00128">
    <property type="entry name" value="Alpha-amylase"/>
    <property type="match status" value="1"/>
</dbReference>
<dbReference type="RefSeq" id="WP_083525771.1">
    <property type="nucleotide sequence ID" value="NZ_CP013729.1"/>
</dbReference>
<keyword evidence="4" id="KW-1185">Reference proteome</keyword>
<dbReference type="STRING" id="76731.RD2015_3666"/>
<dbReference type="SMART" id="SM00642">
    <property type="entry name" value="Aamy"/>
    <property type="match status" value="1"/>
</dbReference>
<dbReference type="Gene3D" id="3.20.20.80">
    <property type="entry name" value="Glycosidases"/>
    <property type="match status" value="1"/>
</dbReference>
<dbReference type="AlphaFoldDB" id="A0A0U3MI77"/>
<dbReference type="Gene3D" id="2.60.40.1180">
    <property type="entry name" value="Golgi alpha-mannosidase II"/>
    <property type="match status" value="1"/>
</dbReference>
<dbReference type="EMBL" id="CP013729">
    <property type="protein sequence ID" value="ALV08121.1"/>
    <property type="molecule type" value="Genomic_DNA"/>
</dbReference>
<dbReference type="PANTHER" id="PTHR10357:SF210">
    <property type="entry name" value="MALTODEXTRIN GLUCOSIDASE"/>
    <property type="match status" value="1"/>
</dbReference>
<reference evidence="3 4" key="1">
    <citation type="submission" date="2015-12" db="EMBL/GenBank/DDBJ databases">
        <title>Complete genome of Roseateles depolymerans KCTC 42856.</title>
        <authorList>
            <person name="Kim K.M."/>
        </authorList>
    </citation>
    <scope>NUCLEOTIDE SEQUENCE [LARGE SCALE GENOMIC DNA]</scope>
    <source>
        <strain evidence="3 4">KCTC 42856</strain>
    </source>
</reference>
<name>A0A0U3MI77_9BURK</name>
<evidence type="ECO:0000256" key="2">
    <source>
        <dbReference type="ARBA" id="ARBA00023295"/>
    </source>
</evidence>
<dbReference type="GO" id="GO:0016798">
    <property type="term" value="F:hydrolase activity, acting on glycosyl bonds"/>
    <property type="evidence" value="ECO:0007669"/>
    <property type="project" value="UniProtKB-KW"/>
</dbReference>
<evidence type="ECO:0000256" key="1">
    <source>
        <dbReference type="ARBA" id="ARBA00022801"/>
    </source>
</evidence>
<organism evidence="3 4">
    <name type="scientific">Roseateles depolymerans</name>
    <dbReference type="NCBI Taxonomy" id="76731"/>
    <lineage>
        <taxon>Bacteria</taxon>
        <taxon>Pseudomonadati</taxon>
        <taxon>Pseudomonadota</taxon>
        <taxon>Betaproteobacteria</taxon>
        <taxon>Burkholderiales</taxon>
        <taxon>Sphaerotilaceae</taxon>
        <taxon>Roseateles</taxon>
    </lineage>
</organism>
<proteinExistence type="predicted"/>
<dbReference type="Gene3D" id="3.90.400.10">
    <property type="entry name" value="Oligo-1,6-glucosidase, Domain 2"/>
    <property type="match status" value="1"/>
</dbReference>
<dbReference type="PANTHER" id="PTHR10357">
    <property type="entry name" value="ALPHA-AMYLASE FAMILY MEMBER"/>
    <property type="match status" value="1"/>
</dbReference>
<keyword evidence="1" id="KW-0378">Hydrolase</keyword>
<dbReference type="GO" id="GO:0005975">
    <property type="term" value="P:carbohydrate metabolic process"/>
    <property type="evidence" value="ECO:0007669"/>
    <property type="project" value="InterPro"/>
</dbReference>
<dbReference type="InterPro" id="IPR013780">
    <property type="entry name" value="Glyco_hydro_b"/>
</dbReference>
<dbReference type="InterPro" id="IPR006047">
    <property type="entry name" value="GH13_cat_dom"/>
</dbReference>
<gene>
    <name evidence="3" type="ORF">RD2015_3666</name>
</gene>
<dbReference type="SUPFAM" id="SSF51011">
    <property type="entry name" value="Glycosyl hydrolase domain"/>
    <property type="match status" value="1"/>
</dbReference>
<dbReference type="Proteomes" id="UP000060699">
    <property type="component" value="Chromosome"/>
</dbReference>
<dbReference type="SUPFAM" id="SSF51445">
    <property type="entry name" value="(Trans)glycosidases"/>
    <property type="match status" value="1"/>
</dbReference>
<dbReference type="InterPro" id="IPR017853">
    <property type="entry name" value="GH"/>
</dbReference>
<evidence type="ECO:0000313" key="3">
    <source>
        <dbReference type="EMBL" id="ALV08121.1"/>
    </source>
</evidence>
<sequence length="824" mass="91920" precursor="true">MDRFVVGLVGSLLASSAWALGSEPVPTASAPVGSAACTSPPLSGRDLYLRGTLNNWSAPDAQRLYWACDHHELITTLKGEQSFKIGDEDWSPDADFGGDPRAMTIKGSAVQRRFDGGLHRVELRWAQGTPSLTIVPCPPAPAACSAFPPPDPNASSVTDPVALSVRFDSRSTSFKRPFGALPSGSWVEFEVKALPGVTRMELVVDKRRLEGHQDVLDYTEQARAPLHRMPGALDGQGRERWSVRHRFGAPAVYGYYFVVTIDGRRYVYGNNKDSIYWTREKGSMGVGMIDEMPAEKRRIRRYRQTIHAPDFTVPDWARDAVYYYVFPERFRNGDRANDPKPGRDRYQDHDIEFHTNWMDRPYKPGSGDGSDAVYNNDFYGGDLAGLIDKLDDIRALGANALYLTPLFKAASNHKYDTADYKRIDPAFGSNDDFKRLTVEAARRGIRVIPDTSLNHVGADSPYFNRFNNYPAGGAFDGGRVNLASPYASWFSFDTTQTDPDRQFKGWMDVKDLPELNKASKDFRRFAFEAPDSVTQFWLDHGAAGWRMDVAPYVPDDFWRGWRRAVKGHRPDALTIAETWFDASKFFLGDSFDGTMNYIFRNTVLDYAAGGRADRLYQNLELLREAYPAQALSASMNLLSTHDQPRALHHLGGEEGASPEAMALAKRRLLLAIWFQMTWPGAPTIYYGDEVGVTGGDDPYNRAPYPWPDLGGHPDEALKAQVAQLVAMRRQWPVLRRGSLEAPLLLDEHLIVLLRRDGAQAAVVALNNADEAKAVAVELPPALRGQRLQTAVTGEEVRVPADGRVTLNVPALSGQVWIRRDARAR</sequence>
<protein>
    <submittedName>
        <fullName evidence="3">Amylopullulanase</fullName>
    </submittedName>
</protein>
<keyword evidence="2" id="KW-0326">Glycosidase</keyword>
<accession>A0A0U3MI77</accession>